<dbReference type="Proteomes" id="UP000290572">
    <property type="component" value="Unassembled WGS sequence"/>
</dbReference>
<evidence type="ECO:0000256" key="2">
    <source>
        <dbReference type="ARBA" id="ARBA00022695"/>
    </source>
</evidence>
<dbReference type="InterPro" id="IPR043502">
    <property type="entry name" value="DNA/RNA_pol_sf"/>
</dbReference>
<dbReference type="PANTHER" id="PTHR37984">
    <property type="entry name" value="PROTEIN CBG26694"/>
    <property type="match status" value="1"/>
</dbReference>
<keyword evidence="4" id="KW-0255">Endonuclease</keyword>
<organism evidence="8 9">
    <name type="scientific">Labeo rohita</name>
    <name type="common">Indian major carp</name>
    <name type="synonym">Cyprinus rohita</name>
    <dbReference type="NCBI Taxonomy" id="84645"/>
    <lineage>
        <taxon>Eukaryota</taxon>
        <taxon>Metazoa</taxon>
        <taxon>Chordata</taxon>
        <taxon>Craniata</taxon>
        <taxon>Vertebrata</taxon>
        <taxon>Euteleostomi</taxon>
        <taxon>Actinopterygii</taxon>
        <taxon>Neopterygii</taxon>
        <taxon>Teleostei</taxon>
        <taxon>Ostariophysi</taxon>
        <taxon>Cypriniformes</taxon>
        <taxon>Cyprinidae</taxon>
        <taxon>Labeoninae</taxon>
        <taxon>Labeonini</taxon>
        <taxon>Labeo</taxon>
    </lineage>
</organism>
<dbReference type="PANTHER" id="PTHR37984:SF7">
    <property type="entry name" value="INTEGRASE CATALYTIC DOMAIN-CONTAINING PROTEIN"/>
    <property type="match status" value="1"/>
</dbReference>
<sequence>MNSFQEGRISLQKENISPQGERISLERCMSPPVSPLDAAIAPHMSEQAELAALSSSTIRVGTLANHVIAWMSVSAPDVDKAIDIAWSHEAAQDQLKMINSRAAATHMAYAVFSKKAATARQKHRVDTSKSGLGTVLLQDSKPVANASKSLTPTEENYGQIEKELYAVVFGCKRFHMYVYGRKVVVEFDHKPLEPILRKPLAATPPHLQRIILQLQRYDIQKYCTSRKPGKDIPIADALSSKSIPYKLQSLDEDMDAQIHTVVTNHPVSDRKLSDIRTATEQDPQLISLRSIVKSEWPDAKKKNALPTLLNIGITEMKFRDGKTVVQR</sequence>
<dbReference type="GO" id="GO:0016787">
    <property type="term" value="F:hydrolase activity"/>
    <property type="evidence" value="ECO:0007669"/>
    <property type="project" value="UniProtKB-KW"/>
</dbReference>
<evidence type="ECO:0000313" key="9">
    <source>
        <dbReference type="Proteomes" id="UP000290572"/>
    </source>
</evidence>
<dbReference type="EMBL" id="QBIY01013356">
    <property type="protein sequence ID" value="RXN06989.1"/>
    <property type="molecule type" value="Genomic_DNA"/>
</dbReference>
<evidence type="ECO:0000256" key="6">
    <source>
        <dbReference type="ARBA" id="ARBA00022918"/>
    </source>
</evidence>
<dbReference type="InterPro" id="IPR041373">
    <property type="entry name" value="RT_RNaseH"/>
</dbReference>
<dbReference type="STRING" id="84645.A0A498LFG3"/>
<evidence type="ECO:0000256" key="3">
    <source>
        <dbReference type="ARBA" id="ARBA00022722"/>
    </source>
</evidence>
<keyword evidence="9" id="KW-1185">Reference proteome</keyword>
<evidence type="ECO:0000256" key="5">
    <source>
        <dbReference type="ARBA" id="ARBA00022801"/>
    </source>
</evidence>
<evidence type="ECO:0000256" key="4">
    <source>
        <dbReference type="ARBA" id="ARBA00022759"/>
    </source>
</evidence>
<dbReference type="InterPro" id="IPR050951">
    <property type="entry name" value="Retrovirus_Pol_polyprotein"/>
</dbReference>
<evidence type="ECO:0000259" key="7">
    <source>
        <dbReference type="Pfam" id="PF17917"/>
    </source>
</evidence>
<keyword evidence="2" id="KW-0548">Nucleotidyltransferase</keyword>
<dbReference type="Pfam" id="PF17917">
    <property type="entry name" value="RT_RNaseH"/>
    <property type="match status" value="1"/>
</dbReference>
<dbReference type="CDD" id="cd09274">
    <property type="entry name" value="RNase_HI_RT_Ty3"/>
    <property type="match status" value="1"/>
</dbReference>
<dbReference type="SUPFAM" id="SSF56672">
    <property type="entry name" value="DNA/RNA polymerases"/>
    <property type="match status" value="1"/>
</dbReference>
<feature type="domain" description="Reverse transcriptase RNase H-like" evidence="7">
    <location>
        <begin position="125"/>
        <end position="217"/>
    </location>
</feature>
<keyword evidence="1" id="KW-0808">Transferase</keyword>
<evidence type="ECO:0000313" key="8">
    <source>
        <dbReference type="EMBL" id="RXN06989.1"/>
    </source>
</evidence>
<proteinExistence type="predicted"/>
<dbReference type="GO" id="GO:0003964">
    <property type="term" value="F:RNA-directed DNA polymerase activity"/>
    <property type="evidence" value="ECO:0007669"/>
    <property type="project" value="UniProtKB-KW"/>
</dbReference>
<dbReference type="GO" id="GO:0004519">
    <property type="term" value="F:endonuclease activity"/>
    <property type="evidence" value="ECO:0007669"/>
    <property type="project" value="UniProtKB-KW"/>
</dbReference>
<keyword evidence="3" id="KW-0540">Nuclease</keyword>
<name>A0A498LFG3_LABRO</name>
<gene>
    <name evidence="8" type="ORF">ROHU_032605</name>
</gene>
<reference evidence="8 9" key="1">
    <citation type="submission" date="2018-03" db="EMBL/GenBank/DDBJ databases">
        <title>Draft genome sequence of Rohu Carp (Labeo rohita).</title>
        <authorList>
            <person name="Das P."/>
            <person name="Kushwaha B."/>
            <person name="Joshi C.G."/>
            <person name="Kumar D."/>
            <person name="Nagpure N.S."/>
            <person name="Sahoo L."/>
            <person name="Das S.P."/>
            <person name="Bit A."/>
            <person name="Patnaik S."/>
            <person name="Meher P.K."/>
            <person name="Jayasankar P."/>
            <person name="Koringa P.G."/>
            <person name="Patel N.V."/>
            <person name="Hinsu A.T."/>
            <person name="Kumar R."/>
            <person name="Pandey M."/>
            <person name="Agarwal S."/>
            <person name="Srivastava S."/>
            <person name="Singh M."/>
            <person name="Iquebal M.A."/>
            <person name="Jaiswal S."/>
            <person name="Angadi U.B."/>
            <person name="Kumar N."/>
            <person name="Raza M."/>
            <person name="Shah T.M."/>
            <person name="Rai A."/>
            <person name="Jena J.K."/>
        </authorList>
    </citation>
    <scope>NUCLEOTIDE SEQUENCE [LARGE SCALE GENOMIC DNA]</scope>
    <source>
        <strain evidence="8">DASCIFA01</strain>
        <tissue evidence="8">Testis</tissue>
    </source>
</reference>
<keyword evidence="5" id="KW-0378">Hydrolase</keyword>
<protein>
    <submittedName>
        <fullName evidence="8">Transposon Ty3-I Gag-Pol</fullName>
    </submittedName>
</protein>
<comment type="caution">
    <text evidence="8">The sequence shown here is derived from an EMBL/GenBank/DDBJ whole genome shotgun (WGS) entry which is preliminary data.</text>
</comment>
<accession>A0A498LFG3</accession>
<evidence type="ECO:0000256" key="1">
    <source>
        <dbReference type="ARBA" id="ARBA00022679"/>
    </source>
</evidence>
<keyword evidence="6" id="KW-0695">RNA-directed DNA polymerase</keyword>
<dbReference type="AlphaFoldDB" id="A0A498LFG3"/>